<reference evidence="2 3" key="1">
    <citation type="journal article" date="2016" name="Environ. Microbiol.">
        <title>New Methyloceanibacter diversity from North Sea sediments includes methanotroph containing solely the soluble methane monooxygenase.</title>
        <authorList>
            <person name="Vekeman B."/>
            <person name="Kerckhof F.M."/>
            <person name="Cremers G."/>
            <person name="de Vos P."/>
            <person name="Vandamme P."/>
            <person name="Boon N."/>
            <person name="Op den Camp H.J."/>
            <person name="Heylen K."/>
        </authorList>
    </citation>
    <scope>NUCLEOTIDE SEQUENCE [LARGE SCALE GENOMIC DNA]</scope>
    <source>
        <strain evidence="2 3">R-67175</strain>
    </source>
</reference>
<dbReference type="AlphaFoldDB" id="A0A1E3VIS9"/>
<keyword evidence="1" id="KW-0812">Transmembrane</keyword>
<dbReference type="Proteomes" id="UP000094472">
    <property type="component" value="Unassembled WGS sequence"/>
</dbReference>
<gene>
    <name evidence="2" type="ORF">AUC69_04305</name>
</gene>
<feature type="transmembrane region" description="Helical" evidence="1">
    <location>
        <begin position="146"/>
        <end position="164"/>
    </location>
</feature>
<name>A0A1E3VIS9_9HYPH</name>
<evidence type="ECO:0000256" key="1">
    <source>
        <dbReference type="SAM" id="Phobius"/>
    </source>
</evidence>
<organism evidence="2 3">
    <name type="scientific">Methyloceanibacter superfactus</name>
    <dbReference type="NCBI Taxonomy" id="1774969"/>
    <lineage>
        <taxon>Bacteria</taxon>
        <taxon>Pseudomonadati</taxon>
        <taxon>Pseudomonadota</taxon>
        <taxon>Alphaproteobacteria</taxon>
        <taxon>Hyphomicrobiales</taxon>
        <taxon>Hyphomicrobiaceae</taxon>
        <taxon>Methyloceanibacter</taxon>
    </lineage>
</organism>
<comment type="caution">
    <text evidence="2">The sequence shown here is derived from an EMBL/GenBank/DDBJ whole genome shotgun (WGS) entry which is preliminary data.</text>
</comment>
<keyword evidence="3" id="KW-1185">Reference proteome</keyword>
<proteinExistence type="predicted"/>
<dbReference type="OrthoDB" id="8456481at2"/>
<evidence type="ECO:0000313" key="3">
    <source>
        <dbReference type="Proteomes" id="UP000094472"/>
    </source>
</evidence>
<protein>
    <submittedName>
        <fullName evidence="2">Uncharacterized protein</fullName>
    </submittedName>
</protein>
<sequence length="188" mass="20377">MSEPAHTVRNSLADKVRTFTLGPDALHWTGDAGEGQLAYKDVRDLRLISYTSPIGETFQCTLRGRDGKKIKLRSAHYQSLNNFEDRTASYAPFIRALTPRIAAAAPDAKFSAGSTALWIVWLILGVLCLGVVLLLILSLFEGLPPVGAWVIAIVVCIAAVPIAWRRIREGGAKQFDPAAPPPELTGRG</sequence>
<dbReference type="EMBL" id="LPWF01000038">
    <property type="protein sequence ID" value="ODR93430.1"/>
    <property type="molecule type" value="Genomic_DNA"/>
</dbReference>
<keyword evidence="1" id="KW-0472">Membrane</keyword>
<keyword evidence="1" id="KW-1133">Transmembrane helix</keyword>
<evidence type="ECO:0000313" key="2">
    <source>
        <dbReference type="EMBL" id="ODR93430.1"/>
    </source>
</evidence>
<feature type="transmembrane region" description="Helical" evidence="1">
    <location>
        <begin position="116"/>
        <end position="140"/>
    </location>
</feature>
<accession>A0A1E3VIS9</accession>
<dbReference type="STRING" id="1774969.AUC69_04305"/>
<dbReference type="RefSeq" id="WP_069442964.1">
    <property type="nucleotide sequence ID" value="NZ_LPWF01000038.1"/>
</dbReference>